<accession>A0A941JQ65</accession>
<dbReference type="AlphaFoldDB" id="A0A941JQ65"/>
<name>A0A941JQ65_9CHRO</name>
<proteinExistence type="predicted"/>
<gene>
    <name evidence="1" type="ORF">DSM107014_11835</name>
</gene>
<sequence length="187" mass="20835">MEDSPVFQRWQEKIPNIWEDILNKPSFSTRLRLGYSQFPSDDGAGGISLGIEDIFIGKTGLTLSADYQISFNGDRLSVGTSFHYFLFPLGNYLNFAPMLGYRYLETQDYATDGVSLGVRLMLAFSRAGDISLSQIFVSPAGNDEVGVTTFSVGYAVTNHLRLSSDLQQQNSPFAKDSRVGFVFEWLL</sequence>
<comment type="caution">
    <text evidence="1">The sequence shown here is derived from an EMBL/GenBank/DDBJ whole genome shotgun (WGS) entry which is preliminary data.</text>
</comment>
<dbReference type="EMBL" id="JADQBC010000076">
    <property type="protein sequence ID" value="MBR8828568.1"/>
    <property type="molecule type" value="Genomic_DNA"/>
</dbReference>
<dbReference type="Proteomes" id="UP000767446">
    <property type="component" value="Unassembled WGS sequence"/>
</dbReference>
<organism evidence="1 2">
    <name type="scientific">Gomphosphaeria aponina SAG 52.96 = DSM 107014</name>
    <dbReference type="NCBI Taxonomy" id="1521640"/>
    <lineage>
        <taxon>Bacteria</taxon>
        <taxon>Bacillati</taxon>
        <taxon>Cyanobacteriota</taxon>
        <taxon>Cyanophyceae</taxon>
        <taxon>Oscillatoriophycideae</taxon>
        <taxon>Chroococcales</taxon>
        <taxon>Gomphosphaeriaceae</taxon>
        <taxon>Gomphosphaeria</taxon>
    </lineage>
</organism>
<evidence type="ECO:0000313" key="1">
    <source>
        <dbReference type="EMBL" id="MBR8828568.1"/>
    </source>
</evidence>
<reference evidence="1" key="1">
    <citation type="submission" date="2021-02" db="EMBL/GenBank/DDBJ databases">
        <title>Metagenome analyses of Stigonema ocellatum DSM 106950, Chlorogloea purpurea SAG 13.99 and Gomphosphaeria aponina DSM 107014.</title>
        <authorList>
            <person name="Marter P."/>
            <person name="Huang S."/>
        </authorList>
    </citation>
    <scope>NUCLEOTIDE SEQUENCE</scope>
    <source>
        <strain evidence="1">JP213</strain>
    </source>
</reference>
<evidence type="ECO:0000313" key="2">
    <source>
        <dbReference type="Proteomes" id="UP000767446"/>
    </source>
</evidence>
<protein>
    <submittedName>
        <fullName evidence="1">Uncharacterized protein</fullName>
    </submittedName>
</protein>